<feature type="non-terminal residue" evidence="1">
    <location>
        <position position="1"/>
    </location>
</feature>
<protein>
    <submittedName>
        <fullName evidence="1">Uncharacterized protein</fullName>
    </submittedName>
</protein>
<comment type="caution">
    <text evidence="1">The sequence shown here is derived from an EMBL/GenBank/DDBJ whole genome shotgun (WGS) entry which is preliminary data.</text>
</comment>
<proteinExistence type="predicted"/>
<sequence>LAAAGCAGREPHRAGAVSPQLRLRGLYARFSARCGGALSPGARRAAAAVPARGGRPDPTIFLAD</sequence>
<organism evidence="1">
    <name type="scientific">Tanacetum cinerariifolium</name>
    <name type="common">Dalmatian daisy</name>
    <name type="synonym">Chrysanthemum cinerariifolium</name>
    <dbReference type="NCBI Taxonomy" id="118510"/>
    <lineage>
        <taxon>Eukaryota</taxon>
        <taxon>Viridiplantae</taxon>
        <taxon>Streptophyta</taxon>
        <taxon>Embryophyta</taxon>
        <taxon>Tracheophyta</taxon>
        <taxon>Spermatophyta</taxon>
        <taxon>Magnoliopsida</taxon>
        <taxon>eudicotyledons</taxon>
        <taxon>Gunneridae</taxon>
        <taxon>Pentapetalae</taxon>
        <taxon>asterids</taxon>
        <taxon>campanulids</taxon>
        <taxon>Asterales</taxon>
        <taxon>Asteraceae</taxon>
        <taxon>Asteroideae</taxon>
        <taxon>Anthemideae</taxon>
        <taxon>Anthemidinae</taxon>
        <taxon>Tanacetum</taxon>
    </lineage>
</organism>
<evidence type="ECO:0000313" key="1">
    <source>
        <dbReference type="EMBL" id="GFD61322.1"/>
    </source>
</evidence>
<dbReference type="EMBL" id="BKCJ011889575">
    <property type="protein sequence ID" value="GFD61322.1"/>
    <property type="molecule type" value="Genomic_DNA"/>
</dbReference>
<accession>A0A699XMR1</accession>
<name>A0A699XMR1_TANCI</name>
<reference evidence="1" key="1">
    <citation type="journal article" date="2019" name="Sci. Rep.">
        <title>Draft genome of Tanacetum cinerariifolium, the natural source of mosquito coil.</title>
        <authorList>
            <person name="Yamashiro T."/>
            <person name="Shiraishi A."/>
            <person name="Satake H."/>
            <person name="Nakayama K."/>
        </authorList>
    </citation>
    <scope>NUCLEOTIDE SEQUENCE</scope>
</reference>
<gene>
    <name evidence="1" type="ORF">Tci_933291</name>
</gene>
<dbReference type="AlphaFoldDB" id="A0A699XMR1"/>